<keyword evidence="3" id="KW-1185">Reference proteome</keyword>
<dbReference type="EMBL" id="CP059735">
    <property type="protein sequence ID" value="WDD99404.1"/>
    <property type="molecule type" value="Genomic_DNA"/>
</dbReference>
<gene>
    <name evidence="2" type="primary">vanZ</name>
    <name evidence="2" type="ORF">SG35_001580</name>
</gene>
<dbReference type="Proteomes" id="UP000032568">
    <property type="component" value="Chromosome"/>
</dbReference>
<dbReference type="KEGG" id="tact:SG35_001580"/>
<organism evidence="2 3">
    <name type="scientific">Thalassomonas actiniarum</name>
    <dbReference type="NCBI Taxonomy" id="485447"/>
    <lineage>
        <taxon>Bacteria</taxon>
        <taxon>Pseudomonadati</taxon>
        <taxon>Pseudomonadota</taxon>
        <taxon>Gammaproteobacteria</taxon>
        <taxon>Alteromonadales</taxon>
        <taxon>Colwelliaceae</taxon>
        <taxon>Thalassomonas</taxon>
    </lineage>
</organism>
<dbReference type="AlphaFoldDB" id="A0AAE9YSD0"/>
<keyword evidence="1" id="KW-0472">Membrane</keyword>
<protein>
    <submittedName>
        <fullName evidence="2">VanZ family protein</fullName>
    </submittedName>
</protein>
<dbReference type="NCBIfam" id="NF037970">
    <property type="entry name" value="vanZ_1"/>
    <property type="match status" value="1"/>
</dbReference>
<keyword evidence="1" id="KW-1133">Transmembrane helix</keyword>
<reference evidence="2 3" key="2">
    <citation type="journal article" date="2022" name="Mar. Drugs">
        <title>Bioassay-Guided Fractionation Leads to the Detection of Cholic Acid Generated by the Rare Thalassomonas sp.</title>
        <authorList>
            <person name="Pheiffer F."/>
            <person name="Schneider Y.K."/>
            <person name="Hansen E.H."/>
            <person name="Andersen J.H."/>
            <person name="Isaksson J."/>
            <person name="Busche T."/>
            <person name="R C."/>
            <person name="Kalinowski J."/>
            <person name="Zyl L.V."/>
            <person name="Trindade M."/>
        </authorList>
    </citation>
    <scope>NUCLEOTIDE SEQUENCE [LARGE SCALE GENOMIC DNA]</scope>
    <source>
        <strain evidence="2 3">A5K-106</strain>
    </source>
</reference>
<feature type="transmembrane region" description="Helical" evidence="1">
    <location>
        <begin position="73"/>
        <end position="93"/>
    </location>
</feature>
<keyword evidence="1" id="KW-0812">Transmembrane</keyword>
<sequence>MLRIIPALLFLLFISWNIFAANKGDNNIFFELVRSLPYGDKLGHLVLYGTLSQLTVIAFNHKCLMVKGYPLPLGALLVLSLALIEEMSQLFLVNRTFDFADISADIAGIIIFTMMFNKRKARH</sequence>
<proteinExistence type="predicted"/>
<evidence type="ECO:0000313" key="3">
    <source>
        <dbReference type="Proteomes" id="UP000032568"/>
    </source>
</evidence>
<evidence type="ECO:0000256" key="1">
    <source>
        <dbReference type="SAM" id="Phobius"/>
    </source>
</evidence>
<evidence type="ECO:0000313" key="2">
    <source>
        <dbReference type="EMBL" id="WDD99404.1"/>
    </source>
</evidence>
<dbReference type="RefSeq" id="WP_044834035.1">
    <property type="nucleotide sequence ID" value="NZ_CP059735.1"/>
</dbReference>
<name>A0AAE9YSD0_9GAMM</name>
<reference evidence="2 3" key="1">
    <citation type="journal article" date="2015" name="Genome Announc.">
        <title>Draft Genome Sequences of Marine Isolates of Thalassomonas viridans and Thalassomonas actiniarum.</title>
        <authorList>
            <person name="Olonade I."/>
            <person name="van Zyl L.J."/>
            <person name="Trindade M."/>
        </authorList>
    </citation>
    <scope>NUCLEOTIDE SEQUENCE [LARGE SCALE GENOMIC DNA]</scope>
    <source>
        <strain evidence="2 3">A5K-106</strain>
    </source>
</reference>
<feature type="transmembrane region" description="Helical" evidence="1">
    <location>
        <begin position="99"/>
        <end position="117"/>
    </location>
</feature>
<accession>A0AAE9YSD0</accession>